<dbReference type="SUPFAM" id="SSF46785">
    <property type="entry name" value="Winged helix' DNA-binding domain"/>
    <property type="match status" value="1"/>
</dbReference>
<dbReference type="GO" id="GO:0003677">
    <property type="term" value="F:DNA binding"/>
    <property type="evidence" value="ECO:0007669"/>
    <property type="project" value="UniProtKB-KW"/>
</dbReference>
<proteinExistence type="predicted"/>
<feature type="domain" description="HTH gntR-type" evidence="4">
    <location>
        <begin position="12"/>
        <end position="79"/>
    </location>
</feature>
<protein>
    <submittedName>
        <fullName evidence="5">GntR family transcriptional regulator</fullName>
    </submittedName>
</protein>
<evidence type="ECO:0000256" key="2">
    <source>
        <dbReference type="ARBA" id="ARBA00023125"/>
    </source>
</evidence>
<keyword evidence="2" id="KW-0238">DNA-binding</keyword>
<dbReference type="Pfam" id="PF07729">
    <property type="entry name" value="FCD"/>
    <property type="match status" value="1"/>
</dbReference>
<dbReference type="PANTHER" id="PTHR43537">
    <property type="entry name" value="TRANSCRIPTIONAL REGULATOR, GNTR FAMILY"/>
    <property type="match status" value="1"/>
</dbReference>
<keyword evidence="6" id="KW-1185">Reference proteome</keyword>
<dbReference type="PANTHER" id="PTHR43537:SF5">
    <property type="entry name" value="UXU OPERON TRANSCRIPTIONAL REGULATOR"/>
    <property type="match status" value="1"/>
</dbReference>
<keyword evidence="3" id="KW-0804">Transcription</keyword>
<dbReference type="SMART" id="SM00895">
    <property type="entry name" value="FCD"/>
    <property type="match status" value="1"/>
</dbReference>
<sequence>MDNFSFKEQKPTSLRHRITDDIRNAILNGQLKPGDKLRESAIAKEMGVSRGPIREAMRTLEQEGLLHSSPYKETVVAEFSQEEVIEVLIPIRLTIELFAIRSGLSQMTDADFAHMQTFVDGIREAVEREDPAGIVNNDIAFHEYIIQASRASNVMNIWSSIVNRIRLHFFIQNPMYSDPRQIYEEHDILLQAMRAKDIELACRLMKAHIHDENVALLQPALPDDK</sequence>
<dbReference type="SMART" id="SM00345">
    <property type="entry name" value="HTH_GNTR"/>
    <property type="match status" value="1"/>
</dbReference>
<keyword evidence="1" id="KW-0805">Transcription regulation</keyword>
<dbReference type="CDD" id="cd07377">
    <property type="entry name" value="WHTH_GntR"/>
    <property type="match status" value="1"/>
</dbReference>
<dbReference type="InterPro" id="IPR000524">
    <property type="entry name" value="Tscrpt_reg_HTH_GntR"/>
</dbReference>
<dbReference type="SUPFAM" id="SSF48008">
    <property type="entry name" value="GntR ligand-binding domain-like"/>
    <property type="match status" value="1"/>
</dbReference>
<evidence type="ECO:0000313" key="5">
    <source>
        <dbReference type="EMBL" id="QHW33088.1"/>
    </source>
</evidence>
<dbReference type="InterPro" id="IPR036388">
    <property type="entry name" value="WH-like_DNA-bd_sf"/>
</dbReference>
<accession>A0A6C0P3K7</accession>
<evidence type="ECO:0000313" key="6">
    <source>
        <dbReference type="Proteomes" id="UP000479114"/>
    </source>
</evidence>
<dbReference type="KEGG" id="prz:GZH47_21295"/>
<reference evidence="5 6" key="1">
    <citation type="submission" date="2020-02" db="EMBL/GenBank/DDBJ databases">
        <title>Paenibacillus sp. nov., isolated from rhizosphere soil of tomato.</title>
        <authorList>
            <person name="Weon H.-Y."/>
            <person name="Lee S.A."/>
        </authorList>
    </citation>
    <scope>NUCLEOTIDE SEQUENCE [LARGE SCALE GENOMIC DNA]</scope>
    <source>
        <strain evidence="5 6">14171R-81</strain>
    </source>
</reference>
<dbReference type="AlphaFoldDB" id="A0A6C0P3K7"/>
<dbReference type="GO" id="GO:0003700">
    <property type="term" value="F:DNA-binding transcription factor activity"/>
    <property type="evidence" value="ECO:0007669"/>
    <property type="project" value="InterPro"/>
</dbReference>
<organism evidence="5 6">
    <name type="scientific">Paenibacillus rhizovicinus</name>
    <dbReference type="NCBI Taxonomy" id="2704463"/>
    <lineage>
        <taxon>Bacteria</taxon>
        <taxon>Bacillati</taxon>
        <taxon>Bacillota</taxon>
        <taxon>Bacilli</taxon>
        <taxon>Bacillales</taxon>
        <taxon>Paenibacillaceae</taxon>
        <taxon>Paenibacillus</taxon>
    </lineage>
</organism>
<dbReference type="InterPro" id="IPR036390">
    <property type="entry name" value="WH_DNA-bd_sf"/>
</dbReference>
<dbReference type="EMBL" id="CP048286">
    <property type="protein sequence ID" value="QHW33088.1"/>
    <property type="molecule type" value="Genomic_DNA"/>
</dbReference>
<dbReference type="Gene3D" id="1.20.120.530">
    <property type="entry name" value="GntR ligand-binding domain-like"/>
    <property type="match status" value="1"/>
</dbReference>
<name>A0A6C0P3K7_9BACL</name>
<evidence type="ECO:0000256" key="3">
    <source>
        <dbReference type="ARBA" id="ARBA00023163"/>
    </source>
</evidence>
<dbReference type="PROSITE" id="PS50949">
    <property type="entry name" value="HTH_GNTR"/>
    <property type="match status" value="1"/>
</dbReference>
<dbReference type="InterPro" id="IPR008920">
    <property type="entry name" value="TF_FadR/GntR_C"/>
</dbReference>
<dbReference type="PRINTS" id="PR00035">
    <property type="entry name" value="HTHGNTR"/>
</dbReference>
<evidence type="ECO:0000259" key="4">
    <source>
        <dbReference type="PROSITE" id="PS50949"/>
    </source>
</evidence>
<dbReference type="InterPro" id="IPR011711">
    <property type="entry name" value="GntR_C"/>
</dbReference>
<dbReference type="Proteomes" id="UP000479114">
    <property type="component" value="Chromosome"/>
</dbReference>
<dbReference type="Gene3D" id="1.10.10.10">
    <property type="entry name" value="Winged helix-like DNA-binding domain superfamily/Winged helix DNA-binding domain"/>
    <property type="match status" value="1"/>
</dbReference>
<evidence type="ECO:0000256" key="1">
    <source>
        <dbReference type="ARBA" id="ARBA00023015"/>
    </source>
</evidence>
<gene>
    <name evidence="5" type="ORF">GZH47_21295</name>
</gene>
<dbReference type="Pfam" id="PF00392">
    <property type="entry name" value="GntR"/>
    <property type="match status" value="1"/>
</dbReference>
<dbReference type="RefSeq" id="WP_162643059.1">
    <property type="nucleotide sequence ID" value="NZ_CP048286.1"/>
</dbReference>